<accession>A0A1W1YFN3</accession>
<reference evidence="11 12" key="1">
    <citation type="submission" date="2017-04" db="EMBL/GenBank/DDBJ databases">
        <authorList>
            <person name="Afonso C.L."/>
            <person name="Miller P.J."/>
            <person name="Scott M.A."/>
            <person name="Spackman E."/>
            <person name="Goraichik I."/>
            <person name="Dimitrov K.M."/>
            <person name="Suarez D.L."/>
            <person name="Swayne D.E."/>
        </authorList>
    </citation>
    <scope>NUCLEOTIDE SEQUENCE [LARGE SCALE GENOMIC DNA]</scope>
    <source>
        <strain evidence="11 12">CGMCC 1.10972</strain>
    </source>
</reference>
<dbReference type="InterPro" id="IPR015376">
    <property type="entry name" value="Znr_NADH_PPase"/>
</dbReference>
<evidence type="ECO:0000313" key="11">
    <source>
        <dbReference type="EMBL" id="SMC34631.1"/>
    </source>
</evidence>
<organism evidence="11 12">
    <name type="scientific">Fulvimarina manganoxydans</name>
    <dbReference type="NCBI Taxonomy" id="937218"/>
    <lineage>
        <taxon>Bacteria</taxon>
        <taxon>Pseudomonadati</taxon>
        <taxon>Pseudomonadota</taxon>
        <taxon>Alphaproteobacteria</taxon>
        <taxon>Hyphomicrobiales</taxon>
        <taxon>Aurantimonadaceae</taxon>
        <taxon>Fulvimarina</taxon>
    </lineage>
</organism>
<evidence type="ECO:0000256" key="1">
    <source>
        <dbReference type="ARBA" id="ARBA00001946"/>
    </source>
</evidence>
<evidence type="ECO:0000256" key="5">
    <source>
        <dbReference type="ARBA" id="ARBA00022723"/>
    </source>
</evidence>
<comment type="catalytic activity">
    <reaction evidence="9">
        <text>a 5'-end NAD(+)-phospho-ribonucleoside in mRNA + H2O = a 5'-end phospho-adenosine-phospho-ribonucleoside in mRNA + beta-nicotinamide D-ribonucleotide + 2 H(+)</text>
        <dbReference type="Rhea" id="RHEA:60876"/>
        <dbReference type="Rhea" id="RHEA-COMP:15698"/>
        <dbReference type="Rhea" id="RHEA-COMP:15719"/>
        <dbReference type="ChEBI" id="CHEBI:14649"/>
        <dbReference type="ChEBI" id="CHEBI:15377"/>
        <dbReference type="ChEBI" id="CHEBI:15378"/>
        <dbReference type="ChEBI" id="CHEBI:144029"/>
        <dbReference type="ChEBI" id="CHEBI:144051"/>
    </reaction>
    <physiologicalReaction direction="left-to-right" evidence="9">
        <dbReference type="Rhea" id="RHEA:60877"/>
    </physiologicalReaction>
</comment>
<feature type="domain" description="Nudix hydrolase" evidence="10">
    <location>
        <begin position="168"/>
        <end position="294"/>
    </location>
</feature>
<dbReference type="Proteomes" id="UP000192656">
    <property type="component" value="Unassembled WGS sequence"/>
</dbReference>
<dbReference type="PANTHER" id="PTHR42904">
    <property type="entry name" value="NUDIX HYDROLASE, NUDC SUBFAMILY"/>
    <property type="match status" value="1"/>
</dbReference>
<comment type="cofactor">
    <cofactor evidence="2">
        <name>Zn(2+)</name>
        <dbReference type="ChEBI" id="CHEBI:29105"/>
    </cofactor>
</comment>
<dbReference type="AlphaFoldDB" id="A0A1W1YFN3"/>
<dbReference type="PROSITE" id="PS51462">
    <property type="entry name" value="NUDIX"/>
    <property type="match status" value="1"/>
</dbReference>
<protein>
    <recommendedName>
        <fullName evidence="4">NAD(+) diphosphatase</fullName>
        <ecNumber evidence="4">3.6.1.22</ecNumber>
    </recommendedName>
</protein>
<dbReference type="InterPro" id="IPR049734">
    <property type="entry name" value="NudC-like_C"/>
</dbReference>
<keyword evidence="12" id="KW-1185">Reference proteome</keyword>
<comment type="cofactor">
    <cofactor evidence="1">
        <name>Mg(2+)</name>
        <dbReference type="ChEBI" id="CHEBI:18420"/>
    </cofactor>
</comment>
<dbReference type="EC" id="3.6.1.22" evidence="4"/>
<dbReference type="EMBL" id="FWXR01000001">
    <property type="protein sequence ID" value="SMC34631.1"/>
    <property type="molecule type" value="Genomic_DNA"/>
</dbReference>
<keyword evidence="5" id="KW-0479">Metal-binding</keyword>
<dbReference type="GO" id="GO:0019677">
    <property type="term" value="P:NAD+ catabolic process"/>
    <property type="evidence" value="ECO:0007669"/>
    <property type="project" value="TreeGrafter"/>
</dbReference>
<dbReference type="GO" id="GO:0005829">
    <property type="term" value="C:cytosol"/>
    <property type="evidence" value="ECO:0007669"/>
    <property type="project" value="TreeGrafter"/>
</dbReference>
<dbReference type="InterPro" id="IPR015797">
    <property type="entry name" value="NUDIX_hydrolase-like_dom_sf"/>
</dbReference>
<comment type="similarity">
    <text evidence="3">Belongs to the Nudix hydrolase family. NudC subfamily.</text>
</comment>
<dbReference type="GO" id="GO:0046872">
    <property type="term" value="F:metal ion binding"/>
    <property type="evidence" value="ECO:0007669"/>
    <property type="project" value="UniProtKB-KW"/>
</dbReference>
<evidence type="ECO:0000256" key="3">
    <source>
        <dbReference type="ARBA" id="ARBA00009595"/>
    </source>
</evidence>
<name>A0A1W1YFN3_9HYPH</name>
<dbReference type="OrthoDB" id="9791656at2"/>
<evidence type="ECO:0000256" key="4">
    <source>
        <dbReference type="ARBA" id="ARBA00012381"/>
    </source>
</evidence>
<dbReference type="Pfam" id="PF09297">
    <property type="entry name" value="Zn_ribbon_NUD"/>
    <property type="match status" value="1"/>
</dbReference>
<dbReference type="PANTHER" id="PTHR42904:SF6">
    <property type="entry name" value="NAD-CAPPED RNA HYDROLASE NUDT12"/>
    <property type="match status" value="1"/>
</dbReference>
<proteinExistence type="inferred from homology"/>
<evidence type="ECO:0000256" key="9">
    <source>
        <dbReference type="ARBA" id="ARBA00023679"/>
    </source>
</evidence>
<evidence type="ECO:0000256" key="8">
    <source>
        <dbReference type="ARBA" id="ARBA00023027"/>
    </source>
</evidence>
<sequence length="308" mass="33225">MDNFESSAHRMGFAANDLARDAETRSEQSLADALAAPGGLYYLKSEEGWLCQAASGTPEPVFSREAASPLVDLGHAVLLGWDAARRPHIAAPLASGRGLAEDVKAIDLRSLAMQAVLSPEVEGRLGQAQHLLLWHGANGFCARCGGKTASEAGGVRRRCTACGDIVFPRINPVTIMLVHDGAGRCILGRQPQFPEHFWSCLAGFVEAGETLDDAVRRETFEEAGVTVGEVAYHSSQPWPFPANLMIGCLALATSTDIVFDGVELEACRWFDRDEVRAMLDGRHPDGLLVPKPFAIAHHLIRAFAEGER</sequence>
<dbReference type="RefSeq" id="WP_084408080.1">
    <property type="nucleotide sequence ID" value="NZ_FWXR01000001.1"/>
</dbReference>
<dbReference type="InterPro" id="IPR020084">
    <property type="entry name" value="NUDIX_hydrolase_CS"/>
</dbReference>
<dbReference type="CDD" id="cd03429">
    <property type="entry name" value="NUDIX_NADH_pyrophosphatase_Nudt13"/>
    <property type="match status" value="1"/>
</dbReference>
<dbReference type="GO" id="GO:0035529">
    <property type="term" value="F:NADH pyrophosphatase activity"/>
    <property type="evidence" value="ECO:0007669"/>
    <property type="project" value="TreeGrafter"/>
</dbReference>
<dbReference type="Gene3D" id="3.90.79.10">
    <property type="entry name" value="Nucleoside Triphosphate Pyrophosphohydrolase"/>
    <property type="match status" value="1"/>
</dbReference>
<gene>
    <name evidence="11" type="ORF">SAMN06297251_101220</name>
</gene>
<evidence type="ECO:0000259" key="10">
    <source>
        <dbReference type="PROSITE" id="PS51462"/>
    </source>
</evidence>
<dbReference type="NCBIfam" id="NF001299">
    <property type="entry name" value="PRK00241.1"/>
    <property type="match status" value="1"/>
</dbReference>
<dbReference type="InterPro" id="IPR000086">
    <property type="entry name" value="NUDIX_hydrolase_dom"/>
</dbReference>
<dbReference type="SUPFAM" id="SSF55811">
    <property type="entry name" value="Nudix"/>
    <property type="match status" value="1"/>
</dbReference>
<dbReference type="GO" id="GO:0006742">
    <property type="term" value="P:NADP+ catabolic process"/>
    <property type="evidence" value="ECO:0007669"/>
    <property type="project" value="TreeGrafter"/>
</dbReference>
<dbReference type="STRING" id="937218.SAMN06297251_101220"/>
<keyword evidence="6" id="KW-0378">Hydrolase</keyword>
<evidence type="ECO:0000313" key="12">
    <source>
        <dbReference type="Proteomes" id="UP000192656"/>
    </source>
</evidence>
<keyword evidence="7" id="KW-0460">Magnesium</keyword>
<keyword evidence="8" id="KW-0520">NAD</keyword>
<dbReference type="InterPro" id="IPR050241">
    <property type="entry name" value="NAD-cap_RNA_hydrolase_NudC"/>
</dbReference>
<evidence type="ECO:0000256" key="2">
    <source>
        <dbReference type="ARBA" id="ARBA00001947"/>
    </source>
</evidence>
<dbReference type="Gene3D" id="3.90.79.20">
    <property type="match status" value="1"/>
</dbReference>
<evidence type="ECO:0000256" key="7">
    <source>
        <dbReference type="ARBA" id="ARBA00022842"/>
    </source>
</evidence>
<dbReference type="PROSITE" id="PS00893">
    <property type="entry name" value="NUDIX_BOX"/>
    <property type="match status" value="1"/>
</dbReference>
<evidence type="ECO:0000256" key="6">
    <source>
        <dbReference type="ARBA" id="ARBA00022801"/>
    </source>
</evidence>
<dbReference type="Pfam" id="PF00293">
    <property type="entry name" value="NUDIX"/>
    <property type="match status" value="1"/>
</dbReference>